<dbReference type="AlphaFoldDB" id="A0A1Y2CTZ5"/>
<sequence>MFHASSPLPYGGPKQTPGYSEFLNSDNSNNQLLDFLVTAAFKAYWKFRGPVALNFLADSVNRVLGLQVAGAKDALDELLLKGMKKSGQIEWFGPAQIPEHLRHQYQGRREEGVWFTPVLMRMDPSCRAMVRELPPSSLIIRRDDDLNTISLQICTTSLTPPQIIASSKIAIICCFRATRCHPYRLTYCTAGLMFHASSPLPFGGPKQSPGYAEFLNTNNSNNELL</sequence>
<name>A0A1Y2CTZ5_9FUNG</name>
<accession>A0A1Y2CTZ5</accession>
<evidence type="ECO:0000313" key="2">
    <source>
        <dbReference type="Proteomes" id="UP000193642"/>
    </source>
</evidence>
<comment type="caution">
    <text evidence="1">The sequence shown here is derived from an EMBL/GenBank/DDBJ whole genome shotgun (WGS) entry which is preliminary data.</text>
</comment>
<gene>
    <name evidence="1" type="ORF">BCR33DRAFT_713188</name>
</gene>
<reference evidence="1 2" key="1">
    <citation type="submission" date="2016-07" db="EMBL/GenBank/DDBJ databases">
        <title>Pervasive Adenine N6-methylation of Active Genes in Fungi.</title>
        <authorList>
            <consortium name="DOE Joint Genome Institute"/>
            <person name="Mondo S.J."/>
            <person name="Dannebaum R.O."/>
            <person name="Kuo R.C."/>
            <person name="Labutti K."/>
            <person name="Haridas S."/>
            <person name="Kuo A."/>
            <person name="Salamov A."/>
            <person name="Ahrendt S.R."/>
            <person name="Lipzen A."/>
            <person name="Sullivan W."/>
            <person name="Andreopoulos W.B."/>
            <person name="Clum A."/>
            <person name="Lindquist E."/>
            <person name="Daum C."/>
            <person name="Ramamoorthy G.K."/>
            <person name="Gryganskyi A."/>
            <person name="Culley D."/>
            <person name="Magnuson J.K."/>
            <person name="James T.Y."/>
            <person name="O'Malley M.A."/>
            <person name="Stajich J.E."/>
            <person name="Spatafora J.W."/>
            <person name="Visel A."/>
            <person name="Grigoriev I.V."/>
        </authorList>
    </citation>
    <scope>NUCLEOTIDE SEQUENCE [LARGE SCALE GENOMIC DNA]</scope>
    <source>
        <strain evidence="1 2">JEL800</strain>
    </source>
</reference>
<organism evidence="1 2">
    <name type="scientific">Rhizoclosmatium globosum</name>
    <dbReference type="NCBI Taxonomy" id="329046"/>
    <lineage>
        <taxon>Eukaryota</taxon>
        <taxon>Fungi</taxon>
        <taxon>Fungi incertae sedis</taxon>
        <taxon>Chytridiomycota</taxon>
        <taxon>Chytridiomycota incertae sedis</taxon>
        <taxon>Chytridiomycetes</taxon>
        <taxon>Chytridiales</taxon>
        <taxon>Chytriomycetaceae</taxon>
        <taxon>Rhizoclosmatium</taxon>
    </lineage>
</organism>
<dbReference type="OrthoDB" id="2109520at2759"/>
<dbReference type="EMBL" id="MCGO01000007">
    <property type="protein sequence ID" value="ORY50366.1"/>
    <property type="molecule type" value="Genomic_DNA"/>
</dbReference>
<keyword evidence="2" id="KW-1185">Reference proteome</keyword>
<evidence type="ECO:0000313" key="1">
    <source>
        <dbReference type="EMBL" id="ORY50366.1"/>
    </source>
</evidence>
<proteinExistence type="predicted"/>
<feature type="non-terminal residue" evidence="1">
    <location>
        <position position="225"/>
    </location>
</feature>
<protein>
    <submittedName>
        <fullName evidence="1">Uncharacterized protein</fullName>
    </submittedName>
</protein>
<dbReference type="Proteomes" id="UP000193642">
    <property type="component" value="Unassembled WGS sequence"/>
</dbReference>